<gene>
    <name evidence="1" type="ORF">A0H81_12734</name>
</gene>
<reference evidence="1 2" key="1">
    <citation type="submission" date="2016-03" db="EMBL/GenBank/DDBJ databases">
        <title>Whole genome sequencing of Grifola frondosa 9006-11.</title>
        <authorList>
            <person name="Min B."/>
            <person name="Park H."/>
            <person name="Kim J.-G."/>
            <person name="Cho H."/>
            <person name="Oh Y.-L."/>
            <person name="Kong W.-S."/>
            <person name="Choi I.-G."/>
        </authorList>
    </citation>
    <scope>NUCLEOTIDE SEQUENCE [LARGE SCALE GENOMIC DNA]</scope>
    <source>
        <strain evidence="1 2">9006-11</strain>
    </source>
</reference>
<proteinExistence type="predicted"/>
<protein>
    <submittedName>
        <fullName evidence="1">Uncharacterized protein</fullName>
    </submittedName>
</protein>
<accession>A0A1C7LRQ0</accession>
<keyword evidence="2" id="KW-1185">Reference proteome</keyword>
<name>A0A1C7LRQ0_GRIFR</name>
<evidence type="ECO:0000313" key="1">
    <source>
        <dbReference type="EMBL" id="OBZ67372.1"/>
    </source>
</evidence>
<dbReference type="AlphaFoldDB" id="A0A1C7LRQ0"/>
<sequence>MPALQNVEMAFMKWPPESSFDIEDLSSMRLSLRKLDNAGYHALWSRKDSTDELSLRETLWICWILERSHSTLEAITRSNRTLLLSGTDLLRILDIRSFVALERLEIMYQVDSNDPRMIESVVGMFPQLRVLEIHRYPSHDNERAPMNEIVTMLSRLKELHVLRLNLPSPYHPLRHVKTGRHRVFEKQAQIVADVFRLSQLCEIAFLHENSWATFYIDRHPRGSMTNLFYDKSSHRREFLYVASPTPRSSRPNPTISAVRK</sequence>
<evidence type="ECO:0000313" key="2">
    <source>
        <dbReference type="Proteomes" id="UP000092993"/>
    </source>
</evidence>
<comment type="caution">
    <text evidence="1">The sequence shown here is derived from an EMBL/GenBank/DDBJ whole genome shotgun (WGS) entry which is preliminary data.</text>
</comment>
<dbReference type="Proteomes" id="UP000092993">
    <property type="component" value="Unassembled WGS sequence"/>
</dbReference>
<organism evidence="1 2">
    <name type="scientific">Grifola frondosa</name>
    <name type="common">Maitake</name>
    <name type="synonym">Polyporus frondosus</name>
    <dbReference type="NCBI Taxonomy" id="5627"/>
    <lineage>
        <taxon>Eukaryota</taxon>
        <taxon>Fungi</taxon>
        <taxon>Dikarya</taxon>
        <taxon>Basidiomycota</taxon>
        <taxon>Agaricomycotina</taxon>
        <taxon>Agaricomycetes</taxon>
        <taxon>Polyporales</taxon>
        <taxon>Grifolaceae</taxon>
        <taxon>Grifola</taxon>
    </lineage>
</organism>
<dbReference type="OrthoDB" id="2750874at2759"/>
<dbReference type="EMBL" id="LUGG01000024">
    <property type="protein sequence ID" value="OBZ67372.1"/>
    <property type="molecule type" value="Genomic_DNA"/>
</dbReference>